<dbReference type="UniPathway" id="UPA00031">
    <property type="reaction ID" value="UER00012"/>
</dbReference>
<dbReference type="PROSITE" id="PS00599">
    <property type="entry name" value="AA_TRANSFER_CLASS_2"/>
    <property type="match status" value="1"/>
</dbReference>
<keyword evidence="12" id="KW-1185">Reference proteome</keyword>
<dbReference type="InterPro" id="IPR005861">
    <property type="entry name" value="HisP_aminotrans"/>
</dbReference>
<evidence type="ECO:0000256" key="8">
    <source>
        <dbReference type="ARBA" id="ARBA00023102"/>
    </source>
</evidence>
<dbReference type="Gene3D" id="3.90.1150.10">
    <property type="entry name" value="Aspartate Aminotransferase, domain 1"/>
    <property type="match status" value="1"/>
</dbReference>
<dbReference type="AlphaFoldDB" id="A0A5D0UDY9"/>
<comment type="subunit">
    <text evidence="3 9">Homodimer.</text>
</comment>
<dbReference type="Gene3D" id="3.40.640.10">
    <property type="entry name" value="Type I PLP-dependent aspartate aminotransferase-like (Major domain)"/>
    <property type="match status" value="1"/>
</dbReference>
<evidence type="ECO:0000256" key="5">
    <source>
        <dbReference type="ARBA" id="ARBA00022605"/>
    </source>
</evidence>
<comment type="pathway">
    <text evidence="9">Amino-acid biosynthesis; L-histidine biosynthesis; L-histidine from 5-phospho-alpha-D-ribose 1-diphosphate: step 7/9.</text>
</comment>
<keyword evidence="7 9" id="KW-0663">Pyridoxal phosphate</keyword>
<comment type="cofactor">
    <cofactor evidence="1 9">
        <name>pyridoxal 5'-phosphate</name>
        <dbReference type="ChEBI" id="CHEBI:597326"/>
    </cofactor>
</comment>
<gene>
    <name evidence="9 11" type="primary">hisC</name>
    <name evidence="11" type="ORF">FXF65_11735</name>
</gene>
<dbReference type="EC" id="2.6.1.9" evidence="9"/>
<dbReference type="GO" id="GO:0004400">
    <property type="term" value="F:histidinol-phosphate transaminase activity"/>
    <property type="evidence" value="ECO:0007669"/>
    <property type="project" value="UniProtKB-UniRule"/>
</dbReference>
<dbReference type="OrthoDB" id="9809616at2"/>
<keyword evidence="5 9" id="KW-0028">Amino-acid biosynthesis</keyword>
<reference evidence="11 12" key="1">
    <citation type="submission" date="2019-08" db="EMBL/GenBank/DDBJ databases">
        <title>Actinomadura sp. nov. CYP1-5 isolated from mountain soil.</title>
        <authorList>
            <person name="Songsumanus A."/>
            <person name="Kuncharoen N."/>
            <person name="Kudo T."/>
            <person name="Yuki M."/>
            <person name="Igarashi Y."/>
            <person name="Tanasupawat S."/>
        </authorList>
    </citation>
    <scope>NUCLEOTIDE SEQUENCE [LARGE SCALE GENOMIC DNA]</scope>
    <source>
        <strain evidence="11 12">GKU157</strain>
    </source>
</reference>
<dbReference type="Proteomes" id="UP000322634">
    <property type="component" value="Unassembled WGS sequence"/>
</dbReference>
<dbReference type="InterPro" id="IPR015421">
    <property type="entry name" value="PyrdxlP-dep_Trfase_major"/>
</dbReference>
<dbReference type="InterPro" id="IPR015422">
    <property type="entry name" value="PyrdxlP-dep_Trfase_small"/>
</dbReference>
<comment type="caution">
    <text evidence="11">The sequence shown here is derived from an EMBL/GenBank/DDBJ whole genome shotgun (WGS) entry which is preliminary data.</text>
</comment>
<dbReference type="GO" id="GO:0030170">
    <property type="term" value="F:pyridoxal phosphate binding"/>
    <property type="evidence" value="ECO:0007669"/>
    <property type="project" value="InterPro"/>
</dbReference>
<evidence type="ECO:0000313" key="11">
    <source>
        <dbReference type="EMBL" id="TYC15996.1"/>
    </source>
</evidence>
<dbReference type="InterPro" id="IPR001917">
    <property type="entry name" value="Aminotrans_II_pyridoxalP_BS"/>
</dbReference>
<dbReference type="NCBIfam" id="TIGR01141">
    <property type="entry name" value="hisC"/>
    <property type="match status" value="1"/>
</dbReference>
<feature type="domain" description="Aminotransferase class I/classII large" evidence="10">
    <location>
        <begin position="31"/>
        <end position="351"/>
    </location>
</feature>
<comment type="similarity">
    <text evidence="2 9">Belongs to the class-II pyridoxal-phosphate-dependent aminotransferase family. Histidinol-phosphate aminotransferase subfamily.</text>
</comment>
<keyword evidence="4 9" id="KW-0032">Aminotransferase</keyword>
<evidence type="ECO:0000256" key="7">
    <source>
        <dbReference type="ARBA" id="ARBA00022898"/>
    </source>
</evidence>
<dbReference type="Pfam" id="PF00155">
    <property type="entry name" value="Aminotran_1_2"/>
    <property type="match status" value="1"/>
</dbReference>
<organism evidence="11 12">
    <name type="scientific">Actinomadura syzygii</name>
    <dbReference type="NCBI Taxonomy" id="1427538"/>
    <lineage>
        <taxon>Bacteria</taxon>
        <taxon>Bacillati</taxon>
        <taxon>Actinomycetota</taxon>
        <taxon>Actinomycetes</taxon>
        <taxon>Streptosporangiales</taxon>
        <taxon>Thermomonosporaceae</taxon>
        <taxon>Actinomadura</taxon>
    </lineage>
</organism>
<dbReference type="SUPFAM" id="SSF53383">
    <property type="entry name" value="PLP-dependent transferases"/>
    <property type="match status" value="1"/>
</dbReference>
<feature type="modified residue" description="N6-(pyridoxal phosphate)lysine" evidence="9">
    <location>
        <position position="222"/>
    </location>
</feature>
<dbReference type="RefSeq" id="WP_148349791.1">
    <property type="nucleotide sequence ID" value="NZ_JBHSBF010000009.1"/>
</dbReference>
<evidence type="ECO:0000256" key="4">
    <source>
        <dbReference type="ARBA" id="ARBA00022576"/>
    </source>
</evidence>
<comment type="catalytic activity">
    <reaction evidence="9">
        <text>L-histidinol phosphate + 2-oxoglutarate = 3-(imidazol-4-yl)-2-oxopropyl phosphate + L-glutamate</text>
        <dbReference type="Rhea" id="RHEA:23744"/>
        <dbReference type="ChEBI" id="CHEBI:16810"/>
        <dbReference type="ChEBI" id="CHEBI:29985"/>
        <dbReference type="ChEBI" id="CHEBI:57766"/>
        <dbReference type="ChEBI" id="CHEBI:57980"/>
        <dbReference type="EC" id="2.6.1.9"/>
    </reaction>
</comment>
<keyword evidence="6 9" id="KW-0808">Transferase</keyword>
<evidence type="ECO:0000256" key="2">
    <source>
        <dbReference type="ARBA" id="ARBA00007970"/>
    </source>
</evidence>
<dbReference type="GO" id="GO:0000105">
    <property type="term" value="P:L-histidine biosynthetic process"/>
    <property type="evidence" value="ECO:0007669"/>
    <property type="project" value="UniProtKB-UniRule"/>
</dbReference>
<dbReference type="InterPro" id="IPR015424">
    <property type="entry name" value="PyrdxlP-dep_Trfase"/>
</dbReference>
<evidence type="ECO:0000256" key="3">
    <source>
        <dbReference type="ARBA" id="ARBA00011738"/>
    </source>
</evidence>
<dbReference type="InterPro" id="IPR004839">
    <property type="entry name" value="Aminotransferase_I/II_large"/>
</dbReference>
<protein>
    <recommendedName>
        <fullName evidence="9">Histidinol-phosphate aminotransferase</fullName>
        <ecNumber evidence="9">2.6.1.9</ecNumber>
    </recommendedName>
    <alternativeName>
        <fullName evidence="9">Imidazole acetol-phosphate transaminase</fullName>
    </alternativeName>
</protein>
<dbReference type="CDD" id="cd00609">
    <property type="entry name" value="AAT_like"/>
    <property type="match status" value="1"/>
</dbReference>
<evidence type="ECO:0000259" key="10">
    <source>
        <dbReference type="Pfam" id="PF00155"/>
    </source>
</evidence>
<dbReference type="PANTHER" id="PTHR42885">
    <property type="entry name" value="HISTIDINOL-PHOSPHATE AMINOTRANSFERASE-RELATED"/>
    <property type="match status" value="1"/>
</dbReference>
<evidence type="ECO:0000256" key="1">
    <source>
        <dbReference type="ARBA" id="ARBA00001933"/>
    </source>
</evidence>
<keyword evidence="8 9" id="KW-0368">Histidine biosynthesis</keyword>
<accession>A0A5D0UDY9</accession>
<proteinExistence type="inferred from homology"/>
<sequence>MPPPPVRDDLRTTRPYVTVPFSSPIRPLAHLNNNESPHPPSGRHLAALRAAAARALATANRYPDTGLLALRTALAEYTGHGVRADMVWPGNGSNETLLHLLQVYGGPGRTALGFGPTYSMHRQIAAITGTRWAQADRGPDFGVSPAAAGAAIDRHRPDVVFLCAPNNPTGTPLDPATLDVVLGAEPGLVVLDEAYVEFSAAGSRADLLARHQGLVIARTMSKAFGIAGIRVGFLVASPDLLAPLRVVALPYHLSTLTVSVALAALEHAGESLAHVPGILAERERLRGALADAGHAVAPSDTNFLFFDTNTDSAAVAAELAGRGVLVRDLGHAGWLRVSVGSPEENDVFLKVLTEICTIGGSPCPSV</sequence>
<dbReference type="HAMAP" id="MF_01023">
    <property type="entry name" value="HisC_aminotrans_2"/>
    <property type="match status" value="1"/>
</dbReference>
<evidence type="ECO:0000313" key="12">
    <source>
        <dbReference type="Proteomes" id="UP000322634"/>
    </source>
</evidence>
<evidence type="ECO:0000256" key="6">
    <source>
        <dbReference type="ARBA" id="ARBA00022679"/>
    </source>
</evidence>
<evidence type="ECO:0000256" key="9">
    <source>
        <dbReference type="HAMAP-Rule" id="MF_01023"/>
    </source>
</evidence>
<dbReference type="EMBL" id="VSFF01000004">
    <property type="protein sequence ID" value="TYC15996.1"/>
    <property type="molecule type" value="Genomic_DNA"/>
</dbReference>
<name>A0A5D0UDY9_9ACTN</name>
<dbReference type="PANTHER" id="PTHR42885:SF2">
    <property type="entry name" value="HISTIDINOL-PHOSPHATE AMINOTRANSFERASE"/>
    <property type="match status" value="1"/>
</dbReference>